<dbReference type="SUPFAM" id="SSF52499">
    <property type="entry name" value="Isochorismatase-like hydrolases"/>
    <property type="match status" value="2"/>
</dbReference>
<dbReference type="Pfam" id="PF00857">
    <property type="entry name" value="Isochorismatase"/>
    <property type="match status" value="1"/>
</dbReference>
<protein>
    <recommendedName>
        <fullName evidence="6">nicotinamidase</fullName>
        <ecNumber evidence="6">3.5.1.19</ecNumber>
    </recommendedName>
    <alternativeName>
        <fullName evidence="7">Nicotinamide deamidase</fullName>
    </alternativeName>
</protein>
<comment type="caution">
    <text evidence="10">The sequence shown here is derived from an EMBL/GenBank/DDBJ whole genome shotgun (WGS) entry which is preliminary data.</text>
</comment>
<keyword evidence="11" id="KW-1185">Reference proteome</keyword>
<dbReference type="VEuPathDB" id="ToxoDB:BESB_031280"/>
<feature type="domain" description="Isochorismatase-like" evidence="9">
    <location>
        <begin position="220"/>
        <end position="370"/>
    </location>
</feature>
<evidence type="ECO:0000256" key="2">
    <source>
        <dbReference type="ARBA" id="ARBA00022642"/>
    </source>
</evidence>
<sequence length="374" mass="39824">MGEPRPLSQPVAPADLNGDERASAREGLESTPLKEASAAASQFAAACVGDSKVQALDGNAAREAAQRQTGAETAAASPRALREALQSTVSCLIVTDVQRDFCEGGSLGGDGRTEMVHNINRLRCWRSPGTGHALSGVPFEQLPSSLKASDIGDELFNYVVVSRDWHPPNHLSFAKNHGSDCNREACVCGDDTEAAGEAGPSGRHDGGQKGSPDATEHFAAAREKSKTALASLEPNQIRRRRTGIVLDLWPVHCVQGTPGAELHEELLTLPSDITLFKATNREVENYSCFGDGQDRTQLASWLQEWKVETVCVVGLCTDYCVSATAIAAVKVPGVRTVCVLLDCSKSVVEEATPSVCEVMRSKGIHVMTAKEMLG</sequence>
<evidence type="ECO:0000256" key="8">
    <source>
        <dbReference type="SAM" id="MobiDB-lite"/>
    </source>
</evidence>
<dbReference type="KEGG" id="bbes:BESB_031280"/>
<gene>
    <name evidence="10" type="ORF">BESB_031280</name>
</gene>
<keyword evidence="4" id="KW-0378">Hydrolase</keyword>
<dbReference type="EC" id="3.5.1.19" evidence="6"/>
<evidence type="ECO:0000256" key="3">
    <source>
        <dbReference type="ARBA" id="ARBA00022723"/>
    </source>
</evidence>
<evidence type="ECO:0000259" key="9">
    <source>
        <dbReference type="Pfam" id="PF00857"/>
    </source>
</evidence>
<dbReference type="EMBL" id="NWUJ01000016">
    <property type="protein sequence ID" value="PFH31254.1"/>
    <property type="molecule type" value="Genomic_DNA"/>
</dbReference>
<dbReference type="GeneID" id="40308180"/>
<feature type="compositionally biased region" description="Basic and acidic residues" evidence="8">
    <location>
        <begin position="18"/>
        <end position="28"/>
    </location>
</feature>
<evidence type="ECO:0000256" key="5">
    <source>
        <dbReference type="ARBA" id="ARBA00037900"/>
    </source>
</evidence>
<evidence type="ECO:0000313" key="10">
    <source>
        <dbReference type="EMBL" id="PFH31254.1"/>
    </source>
</evidence>
<dbReference type="Gene3D" id="3.40.50.850">
    <property type="entry name" value="Isochorismatase-like"/>
    <property type="match status" value="1"/>
</dbReference>
<proteinExistence type="inferred from homology"/>
<dbReference type="InterPro" id="IPR000868">
    <property type="entry name" value="Isochorismatase-like_dom"/>
</dbReference>
<dbReference type="RefSeq" id="XP_029215263.1">
    <property type="nucleotide sequence ID" value="XM_029361796.1"/>
</dbReference>
<reference evidence="10 11" key="1">
    <citation type="submission" date="2017-09" db="EMBL/GenBank/DDBJ databases">
        <title>Genome sequencing of Besnoitia besnoiti strain Bb-Ger1.</title>
        <authorList>
            <person name="Schares G."/>
            <person name="Venepally P."/>
            <person name="Lorenzi H.A."/>
        </authorList>
    </citation>
    <scope>NUCLEOTIDE SEQUENCE [LARGE SCALE GENOMIC DNA]</scope>
    <source>
        <strain evidence="10 11">Bb-Ger1</strain>
    </source>
</reference>
<comment type="similarity">
    <text evidence="1">Belongs to the isochorismatase family.</text>
</comment>
<dbReference type="STRING" id="94643.A0A2A9M1Y5"/>
<keyword evidence="2" id="KW-0662">Pyridine nucleotide biosynthesis</keyword>
<dbReference type="AlphaFoldDB" id="A0A2A9M1Y5"/>
<dbReference type="OrthoDB" id="1739143at2759"/>
<comment type="pathway">
    <text evidence="5">Cofactor biosynthesis; nicotinate biosynthesis; nicotinate from nicotinamide: step 1/1.</text>
</comment>
<feature type="region of interest" description="Disordered" evidence="8">
    <location>
        <begin position="1"/>
        <end position="33"/>
    </location>
</feature>
<dbReference type="GO" id="GO:0046872">
    <property type="term" value="F:metal ion binding"/>
    <property type="evidence" value="ECO:0007669"/>
    <property type="project" value="UniProtKB-KW"/>
</dbReference>
<evidence type="ECO:0000256" key="4">
    <source>
        <dbReference type="ARBA" id="ARBA00022801"/>
    </source>
</evidence>
<evidence type="ECO:0000256" key="1">
    <source>
        <dbReference type="ARBA" id="ARBA00006336"/>
    </source>
</evidence>
<dbReference type="PANTHER" id="PTHR11080:SF2">
    <property type="entry name" value="LD05707P"/>
    <property type="match status" value="1"/>
</dbReference>
<dbReference type="GO" id="GO:0008936">
    <property type="term" value="F:nicotinamidase activity"/>
    <property type="evidence" value="ECO:0007669"/>
    <property type="project" value="UniProtKB-EC"/>
</dbReference>
<feature type="region of interest" description="Disordered" evidence="8">
    <location>
        <begin position="193"/>
        <end position="214"/>
    </location>
</feature>
<name>A0A2A9M1Y5_BESBE</name>
<evidence type="ECO:0000256" key="7">
    <source>
        <dbReference type="ARBA" id="ARBA00043224"/>
    </source>
</evidence>
<dbReference type="GO" id="GO:0019363">
    <property type="term" value="P:pyridine nucleotide biosynthetic process"/>
    <property type="evidence" value="ECO:0007669"/>
    <property type="project" value="UniProtKB-KW"/>
</dbReference>
<dbReference type="PANTHER" id="PTHR11080">
    <property type="entry name" value="PYRAZINAMIDASE/NICOTINAMIDASE"/>
    <property type="match status" value="1"/>
</dbReference>
<dbReference type="Proteomes" id="UP000224006">
    <property type="component" value="Chromosome XIII"/>
</dbReference>
<organism evidence="10 11">
    <name type="scientific">Besnoitia besnoiti</name>
    <name type="common">Apicomplexan protozoan</name>
    <dbReference type="NCBI Taxonomy" id="94643"/>
    <lineage>
        <taxon>Eukaryota</taxon>
        <taxon>Sar</taxon>
        <taxon>Alveolata</taxon>
        <taxon>Apicomplexa</taxon>
        <taxon>Conoidasida</taxon>
        <taxon>Coccidia</taxon>
        <taxon>Eucoccidiorida</taxon>
        <taxon>Eimeriorina</taxon>
        <taxon>Sarcocystidae</taxon>
        <taxon>Besnoitia</taxon>
    </lineage>
</organism>
<evidence type="ECO:0000313" key="11">
    <source>
        <dbReference type="Proteomes" id="UP000224006"/>
    </source>
</evidence>
<evidence type="ECO:0000256" key="6">
    <source>
        <dbReference type="ARBA" id="ARBA00039017"/>
    </source>
</evidence>
<dbReference type="InterPro" id="IPR052347">
    <property type="entry name" value="Isochorismatase_Nicotinamidase"/>
</dbReference>
<dbReference type="InterPro" id="IPR036380">
    <property type="entry name" value="Isochorismatase-like_sf"/>
</dbReference>
<keyword evidence="3" id="KW-0479">Metal-binding</keyword>
<accession>A0A2A9M1Y5</accession>